<sequence>MYLRKTFYVKIFCVNNTDKNLTFNKNFNFTNDVKFLRKTSLRKFLHKNFLRK</sequence>
<protein>
    <submittedName>
        <fullName evidence="1">ORF55</fullName>
    </submittedName>
</protein>
<dbReference type="EMBL" id="KP658210">
    <property type="protein sequence ID" value="ALN41988.1"/>
    <property type="molecule type" value="Genomic_DNA"/>
</dbReference>
<reference evidence="1" key="1">
    <citation type="journal article" date="2016" name="PLoS ONE">
        <title>Genome of Cnaphalocrocis medinalis Granulovirus, the First Crambidae-Infecting Betabaculovirus Isolated from Rice Leaffolder to Sequenced.</title>
        <authorList>
            <person name="Han G."/>
            <person name="Xu J."/>
            <person name="Liu Q."/>
            <person name="Li C."/>
            <person name="Xu H."/>
            <person name="Lu Z."/>
        </authorList>
    </citation>
    <scope>NUCLEOTIDE SEQUENCE</scope>
</reference>
<name>A0A109WVD9_9BBAC</name>
<organism evidence="1">
    <name type="scientific">Cnaphalocrocis medinalis granulovirus</name>
    <dbReference type="NCBI Taxonomy" id="1750712"/>
    <lineage>
        <taxon>Viruses</taxon>
        <taxon>Viruses incertae sedis</taxon>
        <taxon>Naldaviricetes</taxon>
        <taxon>Lefavirales</taxon>
        <taxon>Baculoviridae</taxon>
        <taxon>Betabaculovirus</taxon>
        <taxon>Betabaculovirus cnamedinalis</taxon>
    </lineage>
</organism>
<evidence type="ECO:0000313" key="1">
    <source>
        <dbReference type="EMBL" id="ALN41988.1"/>
    </source>
</evidence>
<proteinExistence type="predicted"/>
<accession>A0A109WVD9</accession>